<dbReference type="EMBL" id="BART01031078">
    <property type="protein sequence ID" value="GAH10456.1"/>
    <property type="molecule type" value="Genomic_DNA"/>
</dbReference>
<dbReference type="AlphaFoldDB" id="X1CQ18"/>
<proteinExistence type="predicted"/>
<gene>
    <name evidence="1" type="ORF">S01H4_54068</name>
</gene>
<sequence>MVRILAGLGIALGLYELYQGYKQYGVGGIPLRLIGLQG</sequence>
<comment type="caution">
    <text evidence="1">The sequence shown here is derived from an EMBL/GenBank/DDBJ whole genome shotgun (WGS) entry which is preliminary data.</text>
</comment>
<feature type="non-terminal residue" evidence="1">
    <location>
        <position position="38"/>
    </location>
</feature>
<accession>X1CQ18</accession>
<protein>
    <submittedName>
        <fullName evidence="1">Uncharacterized protein</fullName>
    </submittedName>
</protein>
<name>X1CQ18_9ZZZZ</name>
<organism evidence="1">
    <name type="scientific">marine sediment metagenome</name>
    <dbReference type="NCBI Taxonomy" id="412755"/>
    <lineage>
        <taxon>unclassified sequences</taxon>
        <taxon>metagenomes</taxon>
        <taxon>ecological metagenomes</taxon>
    </lineage>
</organism>
<reference evidence="1" key="1">
    <citation type="journal article" date="2014" name="Front. Microbiol.">
        <title>High frequency of phylogenetically diverse reductive dehalogenase-homologous genes in deep subseafloor sedimentary metagenomes.</title>
        <authorList>
            <person name="Kawai M."/>
            <person name="Futagami T."/>
            <person name="Toyoda A."/>
            <person name="Takaki Y."/>
            <person name="Nishi S."/>
            <person name="Hori S."/>
            <person name="Arai W."/>
            <person name="Tsubouchi T."/>
            <person name="Morono Y."/>
            <person name="Uchiyama I."/>
            <person name="Ito T."/>
            <person name="Fujiyama A."/>
            <person name="Inagaki F."/>
            <person name="Takami H."/>
        </authorList>
    </citation>
    <scope>NUCLEOTIDE SEQUENCE</scope>
    <source>
        <strain evidence="1">Expedition CK06-06</strain>
    </source>
</reference>
<evidence type="ECO:0000313" key="1">
    <source>
        <dbReference type="EMBL" id="GAH10456.1"/>
    </source>
</evidence>